<protein>
    <submittedName>
        <fullName evidence="2">Uncharacterized protein</fullName>
    </submittedName>
</protein>
<evidence type="ECO:0000313" key="2">
    <source>
        <dbReference type="EMBL" id="SHF03029.1"/>
    </source>
</evidence>
<dbReference type="OrthoDB" id="676013at2"/>
<feature type="signal peptide" evidence="1">
    <location>
        <begin position="1"/>
        <end position="19"/>
    </location>
</feature>
<dbReference type="RefSeq" id="WP_143157239.1">
    <property type="nucleotide sequence ID" value="NZ_FQUO01000004.1"/>
</dbReference>
<dbReference type="Proteomes" id="UP000184368">
    <property type="component" value="Unassembled WGS sequence"/>
</dbReference>
<keyword evidence="1" id="KW-0732">Signal</keyword>
<dbReference type="EMBL" id="FQUO01000004">
    <property type="protein sequence ID" value="SHF03029.1"/>
    <property type="molecule type" value="Genomic_DNA"/>
</dbReference>
<evidence type="ECO:0000256" key="1">
    <source>
        <dbReference type="SAM" id="SignalP"/>
    </source>
</evidence>
<organism evidence="2 3">
    <name type="scientific">Cnuella takakiae</name>
    <dbReference type="NCBI Taxonomy" id="1302690"/>
    <lineage>
        <taxon>Bacteria</taxon>
        <taxon>Pseudomonadati</taxon>
        <taxon>Bacteroidota</taxon>
        <taxon>Chitinophagia</taxon>
        <taxon>Chitinophagales</taxon>
        <taxon>Chitinophagaceae</taxon>
        <taxon>Cnuella</taxon>
    </lineage>
</organism>
<accession>A0A1M4YBI6</accession>
<keyword evidence="3" id="KW-1185">Reference proteome</keyword>
<dbReference type="AlphaFoldDB" id="A0A1M4YBI6"/>
<evidence type="ECO:0000313" key="3">
    <source>
        <dbReference type="Proteomes" id="UP000184368"/>
    </source>
</evidence>
<feature type="chain" id="PRO_5013087154" evidence="1">
    <location>
        <begin position="20"/>
        <end position="136"/>
    </location>
</feature>
<proteinExistence type="predicted"/>
<name>A0A1M4YBI6_9BACT</name>
<reference evidence="2 3" key="1">
    <citation type="submission" date="2016-11" db="EMBL/GenBank/DDBJ databases">
        <authorList>
            <person name="Jaros S."/>
            <person name="Januszkiewicz K."/>
            <person name="Wedrychowicz H."/>
        </authorList>
    </citation>
    <scope>NUCLEOTIDE SEQUENCE [LARGE SCALE GENOMIC DNA]</scope>
    <source>
        <strain evidence="2 3">DSM 26897</strain>
    </source>
</reference>
<sequence length="136" mass="15521">MAKFCTIVMLLLASTGLRAQQVTQVVFNLYTDSLKKGFYNYISVDGQYADGRWQPLDSTHLVFSANTGHFKGNDLFIDSTYTFDSVIVKVSLRSNPKVWKEAIIYIRKRGFTEPLKSAEEIMGEPKPRSRRKTMLS</sequence>
<gene>
    <name evidence="2" type="ORF">SAMN05444008_104222</name>
</gene>